<evidence type="ECO:0000313" key="3">
    <source>
        <dbReference type="Proteomes" id="UP000281431"/>
    </source>
</evidence>
<gene>
    <name evidence="2" type="ORF">EA472_17295</name>
</gene>
<reference evidence="2 3" key="1">
    <citation type="submission" date="2018-10" db="EMBL/GenBank/DDBJ databases">
        <title>Natrarchaeobius chitinivorans gen. nov., sp. nov., and Natrarchaeobius haloalkaliphilus sp. nov., alkaliphilic, chitin-utilizing haloarchaea from hypersaline alkaline lakes.</title>
        <authorList>
            <person name="Sorokin D.Y."/>
            <person name="Elcheninov A.G."/>
            <person name="Kostrikina N.A."/>
            <person name="Bale N.J."/>
            <person name="Sinninghe Damste J.S."/>
            <person name="Khijniak T.V."/>
            <person name="Kublanov I.V."/>
            <person name="Toshchakov S.V."/>
        </authorList>
    </citation>
    <scope>NUCLEOTIDE SEQUENCE [LARGE SCALE GENOMIC DNA]</scope>
    <source>
        <strain evidence="2 3">AArcht7</strain>
    </source>
</reference>
<accession>A0A3N6MMD4</accession>
<protein>
    <submittedName>
        <fullName evidence="2">Uncharacterized protein</fullName>
    </submittedName>
</protein>
<evidence type="ECO:0000313" key="2">
    <source>
        <dbReference type="EMBL" id="RQG98560.1"/>
    </source>
</evidence>
<dbReference type="Proteomes" id="UP000281431">
    <property type="component" value="Unassembled WGS sequence"/>
</dbReference>
<feature type="region of interest" description="Disordered" evidence="1">
    <location>
        <begin position="32"/>
        <end position="61"/>
    </location>
</feature>
<comment type="caution">
    <text evidence="2">The sequence shown here is derived from an EMBL/GenBank/DDBJ whole genome shotgun (WGS) entry which is preliminary data.</text>
</comment>
<dbReference type="EMBL" id="REFZ01000014">
    <property type="protein sequence ID" value="RQG98560.1"/>
    <property type="molecule type" value="Genomic_DNA"/>
</dbReference>
<organism evidence="2 3">
    <name type="scientific">Natrarchaeobius chitinivorans</name>
    <dbReference type="NCBI Taxonomy" id="1679083"/>
    <lineage>
        <taxon>Archaea</taxon>
        <taxon>Methanobacteriati</taxon>
        <taxon>Methanobacteriota</taxon>
        <taxon>Stenosarchaea group</taxon>
        <taxon>Halobacteria</taxon>
        <taxon>Halobacteriales</taxon>
        <taxon>Natrialbaceae</taxon>
        <taxon>Natrarchaeobius</taxon>
    </lineage>
</organism>
<dbReference type="AlphaFoldDB" id="A0A3N6MMD4"/>
<sequence>MKITVEDSVVRSTRWDEPPTLRSRTAIDLELQVQLPGDDRSRHRSRPVGSVDLRTTGRPLQ</sequence>
<proteinExistence type="predicted"/>
<keyword evidence="3" id="KW-1185">Reference proteome</keyword>
<name>A0A3N6MMD4_NATCH</name>
<evidence type="ECO:0000256" key="1">
    <source>
        <dbReference type="SAM" id="MobiDB-lite"/>
    </source>
</evidence>